<dbReference type="Pfam" id="PF18132">
    <property type="entry name" value="Tyrosinase_C"/>
    <property type="match status" value="1"/>
</dbReference>
<evidence type="ECO:0000256" key="3">
    <source>
        <dbReference type="ARBA" id="ARBA00023033"/>
    </source>
</evidence>
<comment type="cofactor">
    <cofactor evidence="1">
        <name>Cu(2+)</name>
        <dbReference type="ChEBI" id="CHEBI:29036"/>
    </cofactor>
</comment>
<evidence type="ECO:0000313" key="7">
    <source>
        <dbReference type="Proteomes" id="UP001304895"/>
    </source>
</evidence>
<dbReference type="EMBL" id="MU853415">
    <property type="protein sequence ID" value="KAK4132781.1"/>
    <property type="molecule type" value="Genomic_DNA"/>
</dbReference>
<reference evidence="6" key="1">
    <citation type="journal article" date="2023" name="Mol. Phylogenet. Evol.">
        <title>Genome-scale phylogeny and comparative genomics of the fungal order Sordariales.</title>
        <authorList>
            <person name="Hensen N."/>
            <person name="Bonometti L."/>
            <person name="Westerberg I."/>
            <person name="Brannstrom I.O."/>
            <person name="Guillou S."/>
            <person name="Cros-Aarteil S."/>
            <person name="Calhoun S."/>
            <person name="Haridas S."/>
            <person name="Kuo A."/>
            <person name="Mondo S."/>
            <person name="Pangilinan J."/>
            <person name="Riley R."/>
            <person name="LaButti K."/>
            <person name="Andreopoulos B."/>
            <person name="Lipzen A."/>
            <person name="Chen C."/>
            <person name="Yan M."/>
            <person name="Daum C."/>
            <person name="Ng V."/>
            <person name="Clum A."/>
            <person name="Steindorff A."/>
            <person name="Ohm R.A."/>
            <person name="Martin F."/>
            <person name="Silar P."/>
            <person name="Natvig D.O."/>
            <person name="Lalanne C."/>
            <person name="Gautier V."/>
            <person name="Ament-Velasquez S.L."/>
            <person name="Kruys A."/>
            <person name="Hutchinson M.I."/>
            <person name="Powell A.J."/>
            <person name="Barry K."/>
            <person name="Miller A.N."/>
            <person name="Grigoriev I.V."/>
            <person name="Debuchy R."/>
            <person name="Gladieux P."/>
            <person name="Hiltunen Thoren M."/>
            <person name="Johannesson H."/>
        </authorList>
    </citation>
    <scope>NUCLEOTIDE SEQUENCE</scope>
    <source>
        <strain evidence="6">CBS 123565</strain>
    </source>
</reference>
<proteinExistence type="predicted"/>
<gene>
    <name evidence="6" type="ORF">BT67DRAFT_72364</name>
</gene>
<comment type="caution">
    <text evidence="6">The sequence shown here is derived from an EMBL/GenBank/DDBJ whole genome shotgun (WGS) entry which is preliminary data.</text>
</comment>
<protein>
    <recommendedName>
        <fullName evidence="5">Tyrosinase C-terminal domain-containing protein</fullName>
    </recommendedName>
</protein>
<feature type="compositionally biased region" description="Polar residues" evidence="4">
    <location>
        <begin position="60"/>
        <end position="70"/>
    </location>
</feature>
<sequence length="248" mass="27507">MCRRLTHFSGCTISNHVDRLWAIRQDPNPDSCMSPRLVPYATFRPNLRLLRPPRPPTTLAQIKSSTSASRNRAWANPCASWSSSATAAQPHSPGTRSSTASRAWARPDDAAESPMVSSTVSLTSALLLNIVDGKAASLKPEDVVRHLTGKLTWRVALFDGEERPLEDVPGLKVTLASTGVVNEEDGLWDCSEVYTMHPEMPRGSRQHWARGPMFRCSIRYRKRRQNGKRLEEGAVDVLEACALPVSHR</sequence>
<evidence type="ECO:0000256" key="2">
    <source>
        <dbReference type="ARBA" id="ARBA00023002"/>
    </source>
</evidence>
<feature type="domain" description="Tyrosinase C-terminal" evidence="5">
    <location>
        <begin position="89"/>
        <end position="174"/>
    </location>
</feature>
<keyword evidence="7" id="KW-1185">Reference proteome</keyword>
<dbReference type="GO" id="GO:0004497">
    <property type="term" value="F:monooxygenase activity"/>
    <property type="evidence" value="ECO:0007669"/>
    <property type="project" value="UniProtKB-KW"/>
</dbReference>
<organism evidence="6 7">
    <name type="scientific">Trichocladium antarcticum</name>
    <dbReference type="NCBI Taxonomy" id="1450529"/>
    <lineage>
        <taxon>Eukaryota</taxon>
        <taxon>Fungi</taxon>
        <taxon>Dikarya</taxon>
        <taxon>Ascomycota</taxon>
        <taxon>Pezizomycotina</taxon>
        <taxon>Sordariomycetes</taxon>
        <taxon>Sordariomycetidae</taxon>
        <taxon>Sordariales</taxon>
        <taxon>Chaetomiaceae</taxon>
        <taxon>Trichocladium</taxon>
    </lineage>
</organism>
<evidence type="ECO:0000256" key="1">
    <source>
        <dbReference type="ARBA" id="ARBA00001973"/>
    </source>
</evidence>
<accession>A0AAN6UJE7</accession>
<dbReference type="Proteomes" id="UP001304895">
    <property type="component" value="Unassembled WGS sequence"/>
</dbReference>
<feature type="region of interest" description="Disordered" evidence="4">
    <location>
        <begin position="51"/>
        <end position="70"/>
    </location>
</feature>
<name>A0AAN6UJE7_9PEZI</name>
<keyword evidence="3" id="KW-0503">Monooxygenase</keyword>
<feature type="compositionally biased region" description="Polar residues" evidence="4">
    <location>
        <begin position="81"/>
        <end position="101"/>
    </location>
</feature>
<evidence type="ECO:0000259" key="5">
    <source>
        <dbReference type="Pfam" id="PF18132"/>
    </source>
</evidence>
<evidence type="ECO:0000313" key="6">
    <source>
        <dbReference type="EMBL" id="KAK4132781.1"/>
    </source>
</evidence>
<dbReference type="InterPro" id="IPR041640">
    <property type="entry name" value="Tyrosinase_C"/>
</dbReference>
<reference evidence="6" key="2">
    <citation type="submission" date="2023-05" db="EMBL/GenBank/DDBJ databases">
        <authorList>
            <consortium name="Lawrence Berkeley National Laboratory"/>
            <person name="Steindorff A."/>
            <person name="Hensen N."/>
            <person name="Bonometti L."/>
            <person name="Westerberg I."/>
            <person name="Brannstrom I.O."/>
            <person name="Guillou S."/>
            <person name="Cros-Aarteil S."/>
            <person name="Calhoun S."/>
            <person name="Haridas S."/>
            <person name="Kuo A."/>
            <person name="Mondo S."/>
            <person name="Pangilinan J."/>
            <person name="Riley R."/>
            <person name="Labutti K."/>
            <person name="Andreopoulos B."/>
            <person name="Lipzen A."/>
            <person name="Chen C."/>
            <person name="Yanf M."/>
            <person name="Daum C."/>
            <person name="Ng V."/>
            <person name="Clum A."/>
            <person name="Ohm R."/>
            <person name="Martin F."/>
            <person name="Silar P."/>
            <person name="Natvig D."/>
            <person name="Lalanne C."/>
            <person name="Gautier V."/>
            <person name="Ament-Velasquez S.L."/>
            <person name="Kruys A."/>
            <person name="Hutchinson M.I."/>
            <person name="Powell A.J."/>
            <person name="Barry K."/>
            <person name="Miller A.N."/>
            <person name="Grigoriev I.V."/>
            <person name="Debuchy R."/>
            <person name="Gladieux P."/>
            <person name="Thoren M.H."/>
            <person name="Johannesson H."/>
        </authorList>
    </citation>
    <scope>NUCLEOTIDE SEQUENCE</scope>
    <source>
        <strain evidence="6">CBS 123565</strain>
    </source>
</reference>
<feature type="region of interest" description="Disordered" evidence="4">
    <location>
        <begin position="81"/>
        <end position="116"/>
    </location>
</feature>
<evidence type="ECO:0000256" key="4">
    <source>
        <dbReference type="SAM" id="MobiDB-lite"/>
    </source>
</evidence>
<keyword evidence="2" id="KW-0560">Oxidoreductase</keyword>
<dbReference type="AlphaFoldDB" id="A0AAN6UJE7"/>